<dbReference type="SUPFAM" id="SSF51556">
    <property type="entry name" value="Metallo-dependent hydrolases"/>
    <property type="match status" value="1"/>
</dbReference>
<dbReference type="InterPro" id="IPR032466">
    <property type="entry name" value="Metal_Hydrolase"/>
</dbReference>
<name>A0A3S2W1E0_9ACTN</name>
<keyword evidence="2" id="KW-0378">Hydrolase</keyword>
<dbReference type="Gene3D" id="3.20.20.140">
    <property type="entry name" value="Metal-dependent hydrolases"/>
    <property type="match status" value="1"/>
</dbReference>
<keyword evidence="3" id="KW-1185">Reference proteome</keyword>
<dbReference type="Pfam" id="PF07969">
    <property type="entry name" value="Amidohydro_3"/>
    <property type="match status" value="1"/>
</dbReference>
<organism evidence="2 3">
    <name type="scientific">Streptomyces antnestii</name>
    <dbReference type="NCBI Taxonomy" id="2494256"/>
    <lineage>
        <taxon>Bacteria</taxon>
        <taxon>Bacillati</taxon>
        <taxon>Actinomycetota</taxon>
        <taxon>Actinomycetes</taxon>
        <taxon>Kitasatosporales</taxon>
        <taxon>Streptomycetaceae</taxon>
        <taxon>Streptomyces</taxon>
    </lineage>
</organism>
<sequence>MSETADLILTGGDVLTVDDAFSVAQAVAVRGDRILAVGSSAEIQALAGPDTRTIDLAGRTVLPGINDSHLHGATWGLTRPPFALGVGHPAVRSIADIAEAVRQAAAGTPSGEWITGLGWDVGYLAECVADPARRPHRRDLDAAAPDHPVCLTDFSGHMTWANSKALELAGIKRGTTPPAGGVIETDDDGEPTGILKEAAQAAVQELVPPATVAQRKAAIRSAVAALHAEGITSYTEPGLGPGGTRILGGGLGTDTLRAYVELARAGELASRVSVLLLPAPMGGSAADVHAGLAGLADLAVPDDVDAGRLAVIGVKVFADGVPPNETAWMRDPYLAGGHGALCVHGADAGLQQAELAEMVRIAHTAGYQLGVHVTGDRAIDAVVDAFVAADAAHSRPDARHYVIHGDFVSARSLAALAAHGYGVNMNPAIKWTIADLMEDIVGKERSDYQWPVRSATEAGVAVCASSDAPITEPNWRRGVSAMLLRESKATGRVSGPEECVPLEVALRAYTVNAARQDFAESWKGTIEPGKVADLCVLGGDLRATDPHDIPSLPIDLTVFDGEIVFEREGLVRTAPSRTHEPG</sequence>
<dbReference type="RefSeq" id="WP_127829303.1">
    <property type="nucleotide sequence ID" value="NZ_RZYA01000008.1"/>
</dbReference>
<dbReference type="InterPro" id="IPR033932">
    <property type="entry name" value="YtcJ-like"/>
</dbReference>
<dbReference type="Proteomes" id="UP000283128">
    <property type="component" value="Unassembled WGS sequence"/>
</dbReference>
<dbReference type="Gene3D" id="2.30.40.10">
    <property type="entry name" value="Urease, subunit C, domain 1"/>
    <property type="match status" value="1"/>
</dbReference>
<feature type="domain" description="Amidohydrolase 3" evidence="1">
    <location>
        <begin position="52"/>
        <end position="565"/>
    </location>
</feature>
<dbReference type="EMBL" id="RZYA01000008">
    <property type="protein sequence ID" value="RVU23019.1"/>
    <property type="molecule type" value="Genomic_DNA"/>
</dbReference>
<dbReference type="AlphaFoldDB" id="A0A3S2W1E0"/>
<comment type="caution">
    <text evidence="2">The sequence shown here is derived from an EMBL/GenBank/DDBJ whole genome shotgun (WGS) entry which is preliminary data.</text>
</comment>
<dbReference type="SUPFAM" id="SSF51338">
    <property type="entry name" value="Composite domain of metallo-dependent hydrolases"/>
    <property type="match status" value="1"/>
</dbReference>
<dbReference type="InterPro" id="IPR013108">
    <property type="entry name" value="Amidohydro_3"/>
</dbReference>
<dbReference type="CDD" id="cd01300">
    <property type="entry name" value="YtcJ_like"/>
    <property type="match status" value="1"/>
</dbReference>
<dbReference type="GO" id="GO:0016810">
    <property type="term" value="F:hydrolase activity, acting on carbon-nitrogen (but not peptide) bonds"/>
    <property type="evidence" value="ECO:0007669"/>
    <property type="project" value="InterPro"/>
</dbReference>
<reference evidence="2 3" key="1">
    <citation type="submission" date="2019-01" db="EMBL/GenBank/DDBJ databases">
        <title>Genome sequences of Streptomyces and Rhizobium isolates collected from root and soil.</title>
        <authorList>
            <person name="Chhettri S."/>
            <person name="Sevigny J.L."/>
            <person name="Sen A."/>
            <person name="Ennis N."/>
            <person name="Tisa L."/>
        </authorList>
    </citation>
    <scope>NUCLEOTIDE SEQUENCE [LARGE SCALE GENOMIC DNA]</scope>
    <source>
        <strain evidence="2 3">San01</strain>
    </source>
</reference>
<evidence type="ECO:0000313" key="2">
    <source>
        <dbReference type="EMBL" id="RVU23019.1"/>
    </source>
</evidence>
<dbReference type="InterPro" id="IPR011059">
    <property type="entry name" value="Metal-dep_hydrolase_composite"/>
</dbReference>
<dbReference type="Gene3D" id="3.10.310.70">
    <property type="match status" value="1"/>
</dbReference>
<dbReference type="OrthoDB" id="3173428at2"/>
<proteinExistence type="predicted"/>
<dbReference type="PANTHER" id="PTHR22642">
    <property type="entry name" value="IMIDAZOLONEPROPIONASE"/>
    <property type="match status" value="1"/>
</dbReference>
<gene>
    <name evidence="2" type="ORF">EOT10_18275</name>
</gene>
<dbReference type="PANTHER" id="PTHR22642:SF2">
    <property type="entry name" value="PROTEIN LONG AFTER FAR-RED 3"/>
    <property type="match status" value="1"/>
</dbReference>
<accession>A0A3S2W1E0</accession>
<evidence type="ECO:0000259" key="1">
    <source>
        <dbReference type="Pfam" id="PF07969"/>
    </source>
</evidence>
<evidence type="ECO:0000313" key="3">
    <source>
        <dbReference type="Proteomes" id="UP000283128"/>
    </source>
</evidence>
<protein>
    <submittedName>
        <fullName evidence="2">Amidohydrolase</fullName>
    </submittedName>
</protein>